<dbReference type="Proteomes" id="UP001207468">
    <property type="component" value="Unassembled WGS sequence"/>
</dbReference>
<accession>A0ACC0UF88</accession>
<name>A0ACC0UF88_9AGAM</name>
<protein>
    <submittedName>
        <fullName evidence="1">Uncharacterized protein</fullName>
    </submittedName>
</protein>
<reference evidence="1" key="1">
    <citation type="submission" date="2021-03" db="EMBL/GenBank/DDBJ databases">
        <title>Evolutionary priming and transition to the ectomycorrhizal habit in an iconic lineage of mushroom-forming fungi: is preadaptation a requirement?</title>
        <authorList>
            <consortium name="DOE Joint Genome Institute"/>
            <person name="Looney B.P."/>
            <person name="Miyauchi S."/>
            <person name="Morin E."/>
            <person name="Drula E."/>
            <person name="Courty P.E."/>
            <person name="Chicoki N."/>
            <person name="Fauchery L."/>
            <person name="Kohler A."/>
            <person name="Kuo A."/>
            <person name="LaButti K."/>
            <person name="Pangilinan J."/>
            <person name="Lipzen A."/>
            <person name="Riley R."/>
            <person name="Andreopoulos W."/>
            <person name="He G."/>
            <person name="Johnson J."/>
            <person name="Barry K.W."/>
            <person name="Grigoriev I.V."/>
            <person name="Nagy L."/>
            <person name="Hibbett D."/>
            <person name="Henrissat B."/>
            <person name="Matheny P.B."/>
            <person name="Labbe J."/>
            <person name="Martin A.F."/>
        </authorList>
    </citation>
    <scope>NUCLEOTIDE SEQUENCE</scope>
    <source>
        <strain evidence="1">BPL698</strain>
    </source>
</reference>
<evidence type="ECO:0000313" key="1">
    <source>
        <dbReference type="EMBL" id="KAI9509729.1"/>
    </source>
</evidence>
<proteinExistence type="predicted"/>
<sequence length="264" mass="29329">MFLSNPAPSWGMGEGSRWQEKGRGPPSNCIYEEMGKSGGKQGPSGVNIWPRLTFCSETLSTYASAVPFYSVDEQLTFLNGLVYWYLFSSPALFGRVRCANGILAYSRNYGKLSPKFAVNGMEPSEFSHHDVTATATNPFPFPHSLIITGNNDMQRFTYLEPRKCSSVKREGSPPREDQGLPEHSPSTLVIDRDLEADPDFVNFLLLRHDLTAARSEVDTAFFAVTQWCRLPLNSDRPASNASTPEALVQVQSSTDRVYASQDHC</sequence>
<organism evidence="1 2">
    <name type="scientific">Russula earlei</name>
    <dbReference type="NCBI Taxonomy" id="71964"/>
    <lineage>
        <taxon>Eukaryota</taxon>
        <taxon>Fungi</taxon>
        <taxon>Dikarya</taxon>
        <taxon>Basidiomycota</taxon>
        <taxon>Agaricomycotina</taxon>
        <taxon>Agaricomycetes</taxon>
        <taxon>Russulales</taxon>
        <taxon>Russulaceae</taxon>
        <taxon>Russula</taxon>
    </lineage>
</organism>
<gene>
    <name evidence="1" type="ORF">F5148DRAFT_1367002</name>
</gene>
<dbReference type="EMBL" id="JAGFNK010000057">
    <property type="protein sequence ID" value="KAI9509729.1"/>
    <property type="molecule type" value="Genomic_DNA"/>
</dbReference>
<keyword evidence="2" id="KW-1185">Reference proteome</keyword>
<evidence type="ECO:0000313" key="2">
    <source>
        <dbReference type="Proteomes" id="UP001207468"/>
    </source>
</evidence>
<comment type="caution">
    <text evidence="1">The sequence shown here is derived from an EMBL/GenBank/DDBJ whole genome shotgun (WGS) entry which is preliminary data.</text>
</comment>